<evidence type="ECO:0000313" key="5">
    <source>
        <dbReference type="EMBL" id="KAL0167917.1"/>
    </source>
</evidence>
<organism evidence="5 6">
    <name type="scientific">Cirrhinus mrigala</name>
    <name type="common">Mrigala</name>
    <dbReference type="NCBI Taxonomy" id="683832"/>
    <lineage>
        <taxon>Eukaryota</taxon>
        <taxon>Metazoa</taxon>
        <taxon>Chordata</taxon>
        <taxon>Craniata</taxon>
        <taxon>Vertebrata</taxon>
        <taxon>Euteleostomi</taxon>
        <taxon>Actinopterygii</taxon>
        <taxon>Neopterygii</taxon>
        <taxon>Teleostei</taxon>
        <taxon>Ostariophysi</taxon>
        <taxon>Cypriniformes</taxon>
        <taxon>Cyprinidae</taxon>
        <taxon>Labeoninae</taxon>
        <taxon>Labeonini</taxon>
        <taxon>Cirrhinus</taxon>
    </lineage>
</organism>
<accession>A0ABD0P1M8</accession>
<feature type="non-terminal residue" evidence="5">
    <location>
        <position position="1"/>
    </location>
</feature>
<evidence type="ECO:0000256" key="2">
    <source>
        <dbReference type="ARBA" id="ARBA00022540"/>
    </source>
</evidence>
<proteinExistence type="inferred from homology"/>
<evidence type="ECO:0000259" key="4">
    <source>
        <dbReference type="Pfam" id="PF02854"/>
    </source>
</evidence>
<sequence length="50" mass="5753">YDKQDNPLTSEEEEQRAIAKIKMLGNIKFIGELGKLDLIHESILHKCIKT</sequence>
<keyword evidence="2" id="KW-0396">Initiation factor</keyword>
<dbReference type="InterPro" id="IPR016024">
    <property type="entry name" value="ARM-type_fold"/>
</dbReference>
<keyword evidence="3" id="KW-0648">Protein biosynthesis</keyword>
<protein>
    <recommendedName>
        <fullName evidence="4">MIF4G domain-containing protein</fullName>
    </recommendedName>
</protein>
<reference evidence="5 6" key="1">
    <citation type="submission" date="2024-05" db="EMBL/GenBank/DDBJ databases">
        <title>Genome sequencing and assembly of Indian major carp, Cirrhinus mrigala (Hamilton, 1822).</title>
        <authorList>
            <person name="Mohindra V."/>
            <person name="Chowdhury L.M."/>
            <person name="Lal K."/>
            <person name="Jena J.K."/>
        </authorList>
    </citation>
    <scope>NUCLEOTIDE SEQUENCE [LARGE SCALE GENOMIC DNA]</scope>
    <source>
        <strain evidence="5">CM1030</strain>
        <tissue evidence="5">Blood</tissue>
    </source>
</reference>
<evidence type="ECO:0000256" key="3">
    <source>
        <dbReference type="ARBA" id="ARBA00022917"/>
    </source>
</evidence>
<gene>
    <name evidence="5" type="ORF">M9458_036139</name>
</gene>
<evidence type="ECO:0000313" key="6">
    <source>
        <dbReference type="Proteomes" id="UP001529510"/>
    </source>
</evidence>
<keyword evidence="6" id="KW-1185">Reference proteome</keyword>
<feature type="non-terminal residue" evidence="5">
    <location>
        <position position="50"/>
    </location>
</feature>
<comment type="similarity">
    <text evidence="1">Belongs to the eukaryotic initiation factor 4G family.</text>
</comment>
<name>A0ABD0P1M8_CIRMR</name>
<comment type="caution">
    <text evidence="5">The sequence shown here is derived from an EMBL/GenBank/DDBJ whole genome shotgun (WGS) entry which is preliminary data.</text>
</comment>
<dbReference type="InterPro" id="IPR003890">
    <property type="entry name" value="MIF4G-like_typ-3"/>
</dbReference>
<dbReference type="PANTHER" id="PTHR23253:SF9">
    <property type="entry name" value="EUKARYOTIC TRANSLATION INITIATION FACTOR 4 GAMMA 2"/>
    <property type="match status" value="1"/>
</dbReference>
<dbReference type="Gene3D" id="1.25.40.180">
    <property type="match status" value="1"/>
</dbReference>
<dbReference type="Pfam" id="PF02854">
    <property type="entry name" value="MIF4G"/>
    <property type="match status" value="1"/>
</dbReference>
<dbReference type="PANTHER" id="PTHR23253">
    <property type="entry name" value="EUKARYOTIC TRANSLATION INITIATION FACTOR 4 GAMMA"/>
    <property type="match status" value="1"/>
</dbReference>
<feature type="domain" description="MIF4G" evidence="4">
    <location>
        <begin position="10"/>
        <end position="49"/>
    </location>
</feature>
<dbReference type="AlphaFoldDB" id="A0ABD0P1M8"/>
<dbReference type="EMBL" id="JAMKFB020000018">
    <property type="protein sequence ID" value="KAL0167917.1"/>
    <property type="molecule type" value="Genomic_DNA"/>
</dbReference>
<dbReference type="SUPFAM" id="SSF48371">
    <property type="entry name" value="ARM repeat"/>
    <property type="match status" value="1"/>
</dbReference>
<dbReference type="Proteomes" id="UP001529510">
    <property type="component" value="Unassembled WGS sequence"/>
</dbReference>
<evidence type="ECO:0000256" key="1">
    <source>
        <dbReference type="ARBA" id="ARBA00005775"/>
    </source>
</evidence>
<dbReference type="GO" id="GO:0003743">
    <property type="term" value="F:translation initiation factor activity"/>
    <property type="evidence" value="ECO:0007669"/>
    <property type="project" value="UniProtKB-KW"/>
</dbReference>